<name>A0AAV9QZA7_9TELE</name>
<reference evidence="3 4" key="1">
    <citation type="submission" date="2021-06" db="EMBL/GenBank/DDBJ databases">
        <authorList>
            <person name="Palmer J.M."/>
        </authorList>
    </citation>
    <scope>NUCLEOTIDE SEQUENCE [LARGE SCALE GENOMIC DNA]</scope>
    <source>
        <strain evidence="3 4">MEX-2019</strain>
        <tissue evidence="3">Muscle</tissue>
    </source>
</reference>
<comment type="caution">
    <text evidence="3">The sequence shown here is derived from an EMBL/GenBank/DDBJ whole genome shotgun (WGS) entry which is preliminary data.</text>
</comment>
<accession>A0AAV9QZA7</accession>
<feature type="compositionally biased region" description="Low complexity" evidence="1">
    <location>
        <begin position="31"/>
        <end position="40"/>
    </location>
</feature>
<keyword evidence="2" id="KW-0732">Signal</keyword>
<sequence length="194" mass="20606">MGVVGATFWAVFMVTVVTSKPVCLHVEDNSSKSSESQESMSSEETDVQFGPLQPAFTDTGMQTDHLDSSPSSSPLDTATLPTAEDPQTSTDTDPLQPIPENPCQTAFHMDNSHDAAGDSLDAGVITSTKKPKGTSAYQGLQEEATPPLPMHLITPTPLLFSTDMPLVIPAEDTPDCFSIQRTTSEPAPPRGDSI</sequence>
<dbReference type="Proteomes" id="UP001311232">
    <property type="component" value="Unassembled WGS sequence"/>
</dbReference>
<feature type="compositionally biased region" description="Low complexity" evidence="1">
    <location>
        <begin position="68"/>
        <end position="82"/>
    </location>
</feature>
<evidence type="ECO:0000313" key="3">
    <source>
        <dbReference type="EMBL" id="KAK5601849.1"/>
    </source>
</evidence>
<gene>
    <name evidence="3" type="ORF">CRENBAI_019684</name>
</gene>
<evidence type="ECO:0000256" key="1">
    <source>
        <dbReference type="SAM" id="MobiDB-lite"/>
    </source>
</evidence>
<organism evidence="3 4">
    <name type="scientific">Crenichthys baileyi</name>
    <name type="common">White River springfish</name>
    <dbReference type="NCBI Taxonomy" id="28760"/>
    <lineage>
        <taxon>Eukaryota</taxon>
        <taxon>Metazoa</taxon>
        <taxon>Chordata</taxon>
        <taxon>Craniata</taxon>
        <taxon>Vertebrata</taxon>
        <taxon>Euteleostomi</taxon>
        <taxon>Actinopterygii</taxon>
        <taxon>Neopterygii</taxon>
        <taxon>Teleostei</taxon>
        <taxon>Neoteleostei</taxon>
        <taxon>Acanthomorphata</taxon>
        <taxon>Ovalentaria</taxon>
        <taxon>Atherinomorphae</taxon>
        <taxon>Cyprinodontiformes</taxon>
        <taxon>Goodeidae</taxon>
        <taxon>Crenichthys</taxon>
    </lineage>
</organism>
<proteinExistence type="predicted"/>
<evidence type="ECO:0000313" key="4">
    <source>
        <dbReference type="Proteomes" id="UP001311232"/>
    </source>
</evidence>
<evidence type="ECO:0000256" key="2">
    <source>
        <dbReference type="SAM" id="SignalP"/>
    </source>
</evidence>
<dbReference type="EMBL" id="JAHHUM010002643">
    <property type="protein sequence ID" value="KAK5601849.1"/>
    <property type="molecule type" value="Genomic_DNA"/>
</dbReference>
<feature type="chain" id="PRO_5043911623" evidence="2">
    <location>
        <begin position="20"/>
        <end position="194"/>
    </location>
</feature>
<feature type="signal peptide" evidence="2">
    <location>
        <begin position="1"/>
        <end position="19"/>
    </location>
</feature>
<dbReference type="AlphaFoldDB" id="A0AAV9QZA7"/>
<feature type="region of interest" description="Disordered" evidence="1">
    <location>
        <begin position="28"/>
        <end position="119"/>
    </location>
</feature>
<protein>
    <submittedName>
        <fullName evidence="3">Uncharacterized protein</fullName>
    </submittedName>
</protein>
<keyword evidence="4" id="KW-1185">Reference proteome</keyword>